<dbReference type="RefSeq" id="WP_369665628.1">
    <property type="nucleotide sequence ID" value="NZ_JBDKXB010000002.1"/>
</dbReference>
<comment type="caution">
    <text evidence="1">The sequence shown here is derived from an EMBL/GenBank/DDBJ whole genome shotgun (WGS) entry which is preliminary data.</text>
</comment>
<name>A0ABV4BAK7_9GAMM</name>
<accession>A0ABV4BAK7</accession>
<organism evidence="1 2">
    <name type="scientific">Thioalkalicoccus limnaeus</name>
    <dbReference type="NCBI Taxonomy" id="120681"/>
    <lineage>
        <taxon>Bacteria</taxon>
        <taxon>Pseudomonadati</taxon>
        <taxon>Pseudomonadota</taxon>
        <taxon>Gammaproteobacteria</taxon>
        <taxon>Chromatiales</taxon>
        <taxon>Chromatiaceae</taxon>
        <taxon>Thioalkalicoccus</taxon>
    </lineage>
</organism>
<evidence type="ECO:0008006" key="3">
    <source>
        <dbReference type="Google" id="ProtNLM"/>
    </source>
</evidence>
<evidence type="ECO:0000313" key="1">
    <source>
        <dbReference type="EMBL" id="MEY6431242.1"/>
    </source>
</evidence>
<proteinExistence type="predicted"/>
<dbReference type="EMBL" id="JBDKXB010000002">
    <property type="protein sequence ID" value="MEY6431242.1"/>
    <property type="molecule type" value="Genomic_DNA"/>
</dbReference>
<dbReference type="Proteomes" id="UP001564408">
    <property type="component" value="Unassembled WGS sequence"/>
</dbReference>
<protein>
    <recommendedName>
        <fullName evidence="3">DUF4304 domain-containing protein</fullName>
    </recommendedName>
</protein>
<gene>
    <name evidence="1" type="ORF">ABC977_02340</name>
</gene>
<evidence type="ECO:0000313" key="2">
    <source>
        <dbReference type="Proteomes" id="UP001564408"/>
    </source>
</evidence>
<reference evidence="1 2" key="1">
    <citation type="submission" date="2024-05" db="EMBL/GenBank/DDBJ databases">
        <title>Genome Sequence and Characterization of the New Strain Purple Sulfur Bacterium of Genus Thioalkalicoccus.</title>
        <authorList>
            <person name="Bryantseva I.A."/>
            <person name="Kyndt J.A."/>
            <person name="Imhoff J.F."/>
        </authorList>
    </citation>
    <scope>NUCLEOTIDE SEQUENCE [LARGE SCALE GENOMIC DNA]</scope>
    <source>
        <strain evidence="1 2">Um2</strain>
    </source>
</reference>
<sequence length="151" mass="17196">MSREGDLMRKALRRHLIPALAAAGFVGRSPRFMRLREDSQDLLSIQYWKYGGSFILEFGRRPRGPLATTWGPIIPEEKLDVAYLPVQDRARLQARNTPPEDTFAGFRFAGFGDDRDQYERLALRVTSCLPQVEAWLSRRELGPDLVTFGGV</sequence>
<keyword evidence="2" id="KW-1185">Reference proteome</keyword>